<dbReference type="InterPro" id="IPR011330">
    <property type="entry name" value="Glyco_hydro/deAcase_b/a-brl"/>
</dbReference>
<dbReference type="CDD" id="cd10918">
    <property type="entry name" value="CE4_NodB_like_5s_6s"/>
    <property type="match status" value="1"/>
</dbReference>
<dbReference type="GO" id="GO:0016810">
    <property type="term" value="F:hydrolase activity, acting on carbon-nitrogen (but not peptide) bonds"/>
    <property type="evidence" value="ECO:0007669"/>
    <property type="project" value="InterPro"/>
</dbReference>
<dbReference type="InterPro" id="IPR036582">
    <property type="entry name" value="Mao_N_sf"/>
</dbReference>
<evidence type="ECO:0000256" key="1">
    <source>
        <dbReference type="ARBA" id="ARBA00004613"/>
    </source>
</evidence>
<evidence type="ECO:0000256" key="2">
    <source>
        <dbReference type="ARBA" id="ARBA00022729"/>
    </source>
</evidence>
<dbReference type="Pfam" id="PF01522">
    <property type="entry name" value="Polysacc_deac_1"/>
    <property type="match status" value="1"/>
</dbReference>
<name>A0AA96LA98_9BACL</name>
<accession>A0AA96LA98</accession>
<evidence type="ECO:0000313" key="4">
    <source>
        <dbReference type="EMBL" id="WNQ09921.1"/>
    </source>
</evidence>
<dbReference type="SUPFAM" id="SSF55383">
    <property type="entry name" value="Copper amine oxidase, domain N"/>
    <property type="match status" value="1"/>
</dbReference>
<evidence type="ECO:0000313" key="5">
    <source>
        <dbReference type="Proteomes" id="UP001305702"/>
    </source>
</evidence>
<dbReference type="PROSITE" id="PS51677">
    <property type="entry name" value="NODB"/>
    <property type="match status" value="1"/>
</dbReference>
<dbReference type="GO" id="GO:0005975">
    <property type="term" value="P:carbohydrate metabolic process"/>
    <property type="evidence" value="ECO:0007669"/>
    <property type="project" value="InterPro"/>
</dbReference>
<dbReference type="SUPFAM" id="SSF88713">
    <property type="entry name" value="Glycoside hydrolase/deacetylase"/>
    <property type="match status" value="1"/>
</dbReference>
<proteinExistence type="predicted"/>
<dbReference type="KEGG" id="paun:MJA45_20185"/>
<dbReference type="RefSeq" id="WP_315603695.1">
    <property type="nucleotide sequence ID" value="NZ_CP130318.1"/>
</dbReference>
<dbReference type="InterPro" id="IPR002509">
    <property type="entry name" value="NODB_dom"/>
</dbReference>
<feature type="domain" description="NodB homology" evidence="3">
    <location>
        <begin position="91"/>
        <end position="315"/>
    </location>
</feature>
<dbReference type="Pfam" id="PF07833">
    <property type="entry name" value="Cu_amine_oxidN1"/>
    <property type="match status" value="1"/>
</dbReference>
<dbReference type="Gene3D" id="3.20.20.370">
    <property type="entry name" value="Glycoside hydrolase/deacetylase"/>
    <property type="match status" value="1"/>
</dbReference>
<dbReference type="EMBL" id="CP130318">
    <property type="protein sequence ID" value="WNQ09921.1"/>
    <property type="molecule type" value="Genomic_DNA"/>
</dbReference>
<comment type="subcellular location">
    <subcellularLocation>
        <location evidence="1">Secreted</location>
    </subcellularLocation>
</comment>
<organism evidence="4 5">
    <name type="scientific">Paenibacillus aurantius</name>
    <dbReference type="NCBI Taxonomy" id="2918900"/>
    <lineage>
        <taxon>Bacteria</taxon>
        <taxon>Bacillati</taxon>
        <taxon>Bacillota</taxon>
        <taxon>Bacilli</taxon>
        <taxon>Bacillales</taxon>
        <taxon>Paenibacillaceae</taxon>
        <taxon>Paenibacillus</taxon>
    </lineage>
</organism>
<sequence length="394" mass="43672">MIKFLLRTAVIAIAGLTFLVSSLSAFKPETLYRSQVAVLMYHHIHDTDQSGATITTELFRSQLSYLKGRGYHFISLQEFKDFMNGAAVPDNAVLVTFDDGYEGFYQNAYPVLTKLNIPAVNFIITGTLDHPLDGNIPFLNRDEIRTMTLHSPGIEVQCHTDSLHGKTEGDQGKALLVARLPKDGRTETEDEYKKRIVDDTRACTGRLKDLTPHQVDAMAYPYGIYNPLAASLVKEGGIQYAFTILPRMATQGMDPLRIPRINAGSPYITPLALHNMIMRRVTAPRPAKSMVGLRDTLEQVGGELTKDKADGSTVIHYNGIQWKVRPGSQEAVSGERVLTLDKPVTIVGSRSYILLEDLEKLLGIDISSDPHTRLYTARLPDASDSDAEGRKGQR</sequence>
<keyword evidence="2" id="KW-0732">Signal</keyword>
<dbReference type="PANTHER" id="PTHR34216">
    <property type="match status" value="1"/>
</dbReference>
<dbReference type="InterPro" id="IPR051398">
    <property type="entry name" value="Polysacch_Deacetylase"/>
</dbReference>
<evidence type="ECO:0000259" key="3">
    <source>
        <dbReference type="PROSITE" id="PS51677"/>
    </source>
</evidence>
<dbReference type="AlphaFoldDB" id="A0AA96LA98"/>
<dbReference type="GO" id="GO:0005576">
    <property type="term" value="C:extracellular region"/>
    <property type="evidence" value="ECO:0007669"/>
    <property type="project" value="UniProtKB-SubCell"/>
</dbReference>
<keyword evidence="5" id="KW-1185">Reference proteome</keyword>
<dbReference type="Proteomes" id="UP001305702">
    <property type="component" value="Chromosome"/>
</dbReference>
<dbReference type="Gene3D" id="3.30.457.10">
    <property type="entry name" value="Copper amine oxidase-like, N-terminal domain"/>
    <property type="match status" value="1"/>
</dbReference>
<gene>
    <name evidence="4" type="ORF">MJA45_20185</name>
</gene>
<protein>
    <submittedName>
        <fullName evidence="4">Polysaccharide deacetylase family protein</fullName>
    </submittedName>
</protein>
<dbReference type="PANTHER" id="PTHR34216:SF3">
    <property type="entry name" value="POLY-BETA-1,6-N-ACETYL-D-GLUCOSAMINE N-DEACETYLASE"/>
    <property type="match status" value="1"/>
</dbReference>
<dbReference type="InterPro" id="IPR012854">
    <property type="entry name" value="Cu_amine_oxidase-like_N"/>
</dbReference>
<reference evidence="4 5" key="1">
    <citation type="submission" date="2022-02" db="EMBL/GenBank/DDBJ databases">
        <title>Paenibacillus sp. MBLB1776 Whole Genome Shotgun Sequencing.</title>
        <authorList>
            <person name="Hwang C.Y."/>
            <person name="Cho E.-S."/>
            <person name="Seo M.-J."/>
        </authorList>
    </citation>
    <scope>NUCLEOTIDE SEQUENCE [LARGE SCALE GENOMIC DNA]</scope>
    <source>
        <strain evidence="4 5">MBLB1776</strain>
    </source>
</reference>